<feature type="binding site" evidence="10">
    <location>
        <position position="27"/>
    </location>
    <ligand>
        <name>[4Fe-4S] cluster</name>
        <dbReference type="ChEBI" id="CHEBI:49883"/>
        <label>1</label>
        <note>4Fe-4S-S-AdoMet</note>
    </ligand>
</feature>
<keyword evidence="9 10" id="KW-0456">Lyase</keyword>
<evidence type="ECO:0000256" key="8">
    <source>
        <dbReference type="ARBA" id="ARBA00023150"/>
    </source>
</evidence>
<dbReference type="OrthoDB" id="9763993at2"/>
<gene>
    <name evidence="10" type="primary">moaA</name>
    <name evidence="12" type="ORF">EDD79_1001161</name>
</gene>
<protein>
    <recommendedName>
        <fullName evidence="10">GTP 3',8-cyclase</fullName>
        <ecNumber evidence="10">4.1.99.22</ecNumber>
    </recommendedName>
    <alternativeName>
        <fullName evidence="10">Molybdenum cofactor biosynthesis protein A</fullName>
    </alternativeName>
</protein>
<accession>A0A4V2T576</accession>
<dbReference type="SUPFAM" id="SSF102114">
    <property type="entry name" value="Radical SAM enzymes"/>
    <property type="match status" value="1"/>
</dbReference>
<dbReference type="EC" id="4.1.99.22" evidence="10"/>
<dbReference type="GO" id="GO:1904047">
    <property type="term" value="F:S-adenosyl-L-methionine binding"/>
    <property type="evidence" value="ECO:0007669"/>
    <property type="project" value="UniProtKB-UniRule"/>
</dbReference>
<dbReference type="NCBIfam" id="TIGR02666">
    <property type="entry name" value="moaA"/>
    <property type="match status" value="1"/>
</dbReference>
<feature type="binding site" evidence="10">
    <location>
        <position position="67"/>
    </location>
    <ligand>
        <name>S-adenosyl-L-methionine</name>
        <dbReference type="ChEBI" id="CHEBI:59789"/>
    </ligand>
</feature>
<dbReference type="InterPro" id="IPR013483">
    <property type="entry name" value="MoaA"/>
</dbReference>
<comment type="subunit">
    <text evidence="10">Monomer and homodimer.</text>
</comment>
<dbReference type="SFLD" id="SFLDS00029">
    <property type="entry name" value="Radical_SAM"/>
    <property type="match status" value="1"/>
</dbReference>
<evidence type="ECO:0000256" key="10">
    <source>
        <dbReference type="HAMAP-Rule" id="MF_01225"/>
    </source>
</evidence>
<evidence type="ECO:0000259" key="11">
    <source>
        <dbReference type="PROSITE" id="PS51918"/>
    </source>
</evidence>
<keyword evidence="13" id="KW-1185">Reference proteome</keyword>
<dbReference type="InterPro" id="IPR010505">
    <property type="entry name" value="MoaA_twitch"/>
</dbReference>
<feature type="binding site" evidence="10">
    <location>
        <begin position="254"/>
        <end position="256"/>
    </location>
    <ligand>
        <name>GTP</name>
        <dbReference type="ChEBI" id="CHEBI:37565"/>
    </ligand>
</feature>
<feature type="binding site" evidence="10">
    <location>
        <position position="26"/>
    </location>
    <ligand>
        <name>S-adenosyl-L-methionine</name>
        <dbReference type="ChEBI" id="CHEBI:59789"/>
    </ligand>
</feature>
<evidence type="ECO:0000256" key="5">
    <source>
        <dbReference type="ARBA" id="ARBA00023004"/>
    </source>
</evidence>
<evidence type="ECO:0000256" key="3">
    <source>
        <dbReference type="ARBA" id="ARBA00022723"/>
    </source>
</evidence>
<dbReference type="SFLD" id="SFLDG01067">
    <property type="entry name" value="SPASM/twitch_domain_containing"/>
    <property type="match status" value="1"/>
</dbReference>
<dbReference type="GO" id="GO:0051539">
    <property type="term" value="F:4 iron, 4 sulfur cluster binding"/>
    <property type="evidence" value="ECO:0007669"/>
    <property type="project" value="UniProtKB-UniRule"/>
</dbReference>
<dbReference type="SFLD" id="SFLDG01386">
    <property type="entry name" value="main_SPASM_domain-containing"/>
    <property type="match status" value="1"/>
</dbReference>
<dbReference type="InterPro" id="IPR006638">
    <property type="entry name" value="Elp3/MiaA/NifB-like_rSAM"/>
</dbReference>
<dbReference type="HAMAP" id="MF_01225_B">
    <property type="entry name" value="MoaA_B"/>
    <property type="match status" value="1"/>
</dbReference>
<keyword evidence="8 10" id="KW-0501">Molybdenum cofactor biosynthesis</keyword>
<feature type="domain" description="Radical SAM core" evidence="11">
    <location>
        <begin position="4"/>
        <end position="225"/>
    </location>
</feature>
<dbReference type="GO" id="GO:0061798">
    <property type="term" value="F:GTP 3',8'-cyclase activity"/>
    <property type="evidence" value="ECO:0007669"/>
    <property type="project" value="UniProtKB-UniRule"/>
</dbReference>
<reference evidence="12 13" key="1">
    <citation type="submission" date="2019-03" db="EMBL/GenBank/DDBJ databases">
        <title>Genomic Encyclopedia of Type Strains, Phase IV (KMG-IV): sequencing the most valuable type-strain genomes for metagenomic binning, comparative biology and taxonomic classification.</title>
        <authorList>
            <person name="Goeker M."/>
        </authorList>
    </citation>
    <scope>NUCLEOTIDE SEQUENCE [LARGE SCALE GENOMIC DNA]</scope>
    <source>
        <strain evidence="12 13">DSM 100013</strain>
    </source>
</reference>
<feature type="binding site" evidence="10">
    <location>
        <position position="24"/>
    </location>
    <ligand>
        <name>[4Fe-4S] cluster</name>
        <dbReference type="ChEBI" id="CHEBI:49883"/>
        <label>1</label>
        <note>4Fe-4S-S-AdoMet</note>
    </ligand>
</feature>
<dbReference type="GO" id="GO:0061799">
    <property type="term" value="F:cyclic pyranopterin monophosphate synthase activity"/>
    <property type="evidence" value="ECO:0007669"/>
    <property type="project" value="TreeGrafter"/>
</dbReference>
<evidence type="ECO:0000313" key="12">
    <source>
        <dbReference type="EMBL" id="TCQ08074.1"/>
    </source>
</evidence>
<keyword evidence="4 10" id="KW-0547">Nucleotide-binding</keyword>
<dbReference type="UniPathway" id="UPA00344"/>
<dbReference type="InterPro" id="IPR040064">
    <property type="entry name" value="MoaA-like"/>
</dbReference>
<dbReference type="EMBL" id="SLYC01000001">
    <property type="protein sequence ID" value="TCQ08074.1"/>
    <property type="molecule type" value="Genomic_DNA"/>
</dbReference>
<feature type="binding site" evidence="10">
    <location>
        <position position="63"/>
    </location>
    <ligand>
        <name>GTP</name>
        <dbReference type="ChEBI" id="CHEBI:37565"/>
    </ligand>
</feature>
<dbReference type="InterPro" id="IPR013785">
    <property type="entry name" value="Aldolase_TIM"/>
</dbReference>
<keyword evidence="3 10" id="KW-0479">Metal-binding</keyword>
<evidence type="ECO:0000256" key="9">
    <source>
        <dbReference type="ARBA" id="ARBA00023239"/>
    </source>
</evidence>
<dbReference type="RefSeq" id="WP_132847245.1">
    <property type="nucleotide sequence ID" value="NZ_CP058648.1"/>
</dbReference>
<dbReference type="NCBIfam" id="NF001199">
    <property type="entry name" value="PRK00164.2-1"/>
    <property type="match status" value="1"/>
</dbReference>
<comment type="similarity">
    <text evidence="10">Belongs to the radical SAM superfamily. MoaA family.</text>
</comment>
<keyword evidence="2 10" id="KW-0949">S-adenosyl-L-methionine</keyword>
<dbReference type="GO" id="GO:0006777">
    <property type="term" value="P:Mo-molybdopterin cofactor biosynthetic process"/>
    <property type="evidence" value="ECO:0007669"/>
    <property type="project" value="UniProtKB-UniRule"/>
</dbReference>
<sequence>MKDQYNREINYLRLSVTDLCNLKCQYCMPADGVDKKSHNEILRIESYTKLVEAMTKLGVNKVRLTGGEPLVRRGILDLVKTIGSMREVKDLSITTNGVLLKDYAQKLKEAGLNRVNISLDTLNPVKYKKITRGGNFEEVINGIGAAKEAGLLPIKINVVVINHFNTDEIMDFIRLADEHVEVRFIELMPVGEVATWNKQKFISNQVLIDRYMDLFESQDSVYNGPAEYFIKKDNQGKVGFISSISDHFCNSCNRIRLTADGKLKLCLHSNREIDIKEALKLDANKLLSYLEDLIFNKPDQHYINDTEFIPVLRNMVGIGG</sequence>
<feature type="binding site" evidence="10">
    <location>
        <position position="20"/>
    </location>
    <ligand>
        <name>[4Fe-4S] cluster</name>
        <dbReference type="ChEBI" id="CHEBI:49883"/>
        <label>1</label>
        <note>4Fe-4S-S-AdoMet</note>
    </ligand>
</feature>
<evidence type="ECO:0000256" key="2">
    <source>
        <dbReference type="ARBA" id="ARBA00022691"/>
    </source>
</evidence>
<comment type="catalytic activity">
    <reaction evidence="10">
        <text>GTP + AH2 + S-adenosyl-L-methionine = (8S)-3',8-cyclo-7,8-dihydroguanosine 5'-triphosphate + 5'-deoxyadenosine + L-methionine + A + H(+)</text>
        <dbReference type="Rhea" id="RHEA:49576"/>
        <dbReference type="ChEBI" id="CHEBI:13193"/>
        <dbReference type="ChEBI" id="CHEBI:15378"/>
        <dbReference type="ChEBI" id="CHEBI:17319"/>
        <dbReference type="ChEBI" id="CHEBI:17499"/>
        <dbReference type="ChEBI" id="CHEBI:37565"/>
        <dbReference type="ChEBI" id="CHEBI:57844"/>
        <dbReference type="ChEBI" id="CHEBI:59789"/>
        <dbReference type="ChEBI" id="CHEBI:131766"/>
        <dbReference type="EC" id="4.1.99.22"/>
    </reaction>
</comment>
<comment type="caution">
    <text evidence="12">The sequence shown here is derived from an EMBL/GenBank/DDBJ whole genome shotgun (WGS) entry which is preliminary data.</text>
</comment>
<dbReference type="SFLD" id="SFLDG01383">
    <property type="entry name" value="cyclic_pyranopterin_phosphate"/>
    <property type="match status" value="1"/>
</dbReference>
<feature type="binding site" evidence="10">
    <location>
        <position position="252"/>
    </location>
    <ligand>
        <name>[4Fe-4S] cluster</name>
        <dbReference type="ChEBI" id="CHEBI:49883"/>
        <label>2</label>
        <note>4Fe-4S-substrate</note>
    </ligand>
</feature>
<feature type="binding site" evidence="10">
    <location>
        <position position="94"/>
    </location>
    <ligand>
        <name>GTP</name>
        <dbReference type="ChEBI" id="CHEBI:37565"/>
    </ligand>
</feature>
<dbReference type="Proteomes" id="UP000295504">
    <property type="component" value="Unassembled WGS sequence"/>
</dbReference>
<dbReference type="InterPro" id="IPR058240">
    <property type="entry name" value="rSAM_sf"/>
</dbReference>
<keyword evidence="6 10" id="KW-0411">Iron-sulfur</keyword>
<dbReference type="InterPro" id="IPR050105">
    <property type="entry name" value="MoCo_biosynth_MoaA/MoaC"/>
</dbReference>
<comment type="function">
    <text evidence="10">Catalyzes the cyclization of GTP to (8S)-3',8-cyclo-7,8-dihydroguanosine 5'-triphosphate.</text>
</comment>
<dbReference type="AlphaFoldDB" id="A0A4V2T576"/>
<dbReference type="GO" id="GO:0046872">
    <property type="term" value="F:metal ion binding"/>
    <property type="evidence" value="ECO:0007669"/>
    <property type="project" value="UniProtKB-KW"/>
</dbReference>
<dbReference type="Pfam" id="PF06463">
    <property type="entry name" value="Mob_synth_C"/>
    <property type="match status" value="1"/>
</dbReference>
<evidence type="ECO:0000256" key="1">
    <source>
        <dbReference type="ARBA" id="ARBA00022485"/>
    </source>
</evidence>
<comment type="cofactor">
    <cofactor evidence="10">
        <name>[4Fe-4S] cluster</name>
        <dbReference type="ChEBI" id="CHEBI:49883"/>
    </cofactor>
    <text evidence="10">Binds 2 [4Fe-4S] clusters. Binds 1 [4Fe-4S] cluster coordinated with 3 cysteines and an exchangeable S-adenosyl-L-methionine and 1 [4Fe-4S] cluster coordinated with 3 cysteines and the GTP-derived substrate.</text>
</comment>
<feature type="binding site" evidence="10">
    <location>
        <position position="249"/>
    </location>
    <ligand>
        <name>[4Fe-4S] cluster</name>
        <dbReference type="ChEBI" id="CHEBI:49883"/>
        <label>2</label>
        <note>4Fe-4S-substrate</note>
    </ligand>
</feature>
<feature type="binding site" evidence="10">
    <location>
        <position position="155"/>
    </location>
    <ligand>
        <name>GTP</name>
        <dbReference type="ChEBI" id="CHEBI:37565"/>
    </ligand>
</feature>
<dbReference type="GO" id="GO:0005525">
    <property type="term" value="F:GTP binding"/>
    <property type="evidence" value="ECO:0007669"/>
    <property type="project" value="UniProtKB-UniRule"/>
</dbReference>
<organism evidence="12 13">
    <name type="scientific">Serpentinicella alkaliphila</name>
    <dbReference type="NCBI Taxonomy" id="1734049"/>
    <lineage>
        <taxon>Bacteria</taxon>
        <taxon>Bacillati</taxon>
        <taxon>Bacillota</taxon>
        <taxon>Clostridia</taxon>
        <taxon>Peptostreptococcales</taxon>
        <taxon>Natronincolaceae</taxon>
        <taxon>Serpentinicella</taxon>
    </lineage>
</organism>
<proteinExistence type="inferred from homology"/>
<keyword evidence="7 10" id="KW-0342">GTP-binding</keyword>
<comment type="pathway">
    <text evidence="10">Cofactor biosynthesis; molybdopterin biosynthesis.</text>
</comment>
<dbReference type="CDD" id="cd21117">
    <property type="entry name" value="Twitch_MoaA"/>
    <property type="match status" value="1"/>
</dbReference>
<dbReference type="Pfam" id="PF04055">
    <property type="entry name" value="Radical_SAM"/>
    <property type="match status" value="1"/>
</dbReference>
<feature type="binding site" evidence="10">
    <location>
        <position position="188"/>
    </location>
    <ligand>
        <name>S-adenosyl-L-methionine</name>
        <dbReference type="ChEBI" id="CHEBI:59789"/>
    </ligand>
</feature>
<dbReference type="PROSITE" id="PS51918">
    <property type="entry name" value="RADICAL_SAM"/>
    <property type="match status" value="1"/>
</dbReference>
<feature type="binding site" evidence="10">
    <location>
        <position position="118"/>
    </location>
    <ligand>
        <name>S-adenosyl-L-methionine</name>
        <dbReference type="ChEBI" id="CHEBI:59789"/>
    </ligand>
</feature>
<feature type="binding site" evidence="10">
    <location>
        <position position="13"/>
    </location>
    <ligand>
        <name>GTP</name>
        <dbReference type="ChEBI" id="CHEBI:37565"/>
    </ligand>
</feature>
<dbReference type="PANTHER" id="PTHR22960">
    <property type="entry name" value="MOLYBDOPTERIN COFACTOR SYNTHESIS PROTEIN A"/>
    <property type="match status" value="1"/>
</dbReference>
<feature type="binding site" evidence="10">
    <location>
        <position position="266"/>
    </location>
    <ligand>
        <name>[4Fe-4S] cluster</name>
        <dbReference type="ChEBI" id="CHEBI:49883"/>
        <label>2</label>
        <note>4Fe-4S-substrate</note>
    </ligand>
</feature>
<dbReference type="Gene3D" id="3.20.20.70">
    <property type="entry name" value="Aldolase class I"/>
    <property type="match status" value="1"/>
</dbReference>
<evidence type="ECO:0000256" key="4">
    <source>
        <dbReference type="ARBA" id="ARBA00022741"/>
    </source>
</evidence>
<dbReference type="SMART" id="SM00729">
    <property type="entry name" value="Elp3"/>
    <property type="match status" value="1"/>
</dbReference>
<evidence type="ECO:0000256" key="7">
    <source>
        <dbReference type="ARBA" id="ARBA00023134"/>
    </source>
</evidence>
<evidence type="ECO:0000313" key="13">
    <source>
        <dbReference type="Proteomes" id="UP000295504"/>
    </source>
</evidence>
<dbReference type="PANTHER" id="PTHR22960:SF0">
    <property type="entry name" value="MOLYBDENUM COFACTOR BIOSYNTHESIS PROTEIN 1"/>
    <property type="match status" value="1"/>
</dbReference>
<keyword evidence="1 10" id="KW-0004">4Fe-4S</keyword>
<dbReference type="CDD" id="cd01335">
    <property type="entry name" value="Radical_SAM"/>
    <property type="match status" value="1"/>
</dbReference>
<dbReference type="InterPro" id="IPR007197">
    <property type="entry name" value="rSAM"/>
</dbReference>
<keyword evidence="5 10" id="KW-0408">Iron</keyword>
<evidence type="ECO:0000256" key="6">
    <source>
        <dbReference type="ARBA" id="ARBA00023014"/>
    </source>
</evidence>
<name>A0A4V2T576_9FIRM</name>